<keyword evidence="5" id="KW-1133">Transmembrane helix</keyword>
<protein>
    <recommendedName>
        <fullName evidence="7">Peptidase S54 rhomboid domain-containing protein</fullName>
    </recommendedName>
</protein>
<evidence type="ECO:0000256" key="1">
    <source>
        <dbReference type="ARBA" id="ARBA00004477"/>
    </source>
</evidence>
<accession>A0A7R8WKD8</accession>
<dbReference type="InterPro" id="IPR051512">
    <property type="entry name" value="Inactive_Rhomboid"/>
</dbReference>
<evidence type="ECO:0000256" key="5">
    <source>
        <dbReference type="ARBA" id="ARBA00022989"/>
    </source>
</evidence>
<organism evidence="8">
    <name type="scientific">Cyprideis torosa</name>
    <dbReference type="NCBI Taxonomy" id="163714"/>
    <lineage>
        <taxon>Eukaryota</taxon>
        <taxon>Metazoa</taxon>
        <taxon>Ecdysozoa</taxon>
        <taxon>Arthropoda</taxon>
        <taxon>Crustacea</taxon>
        <taxon>Oligostraca</taxon>
        <taxon>Ostracoda</taxon>
        <taxon>Podocopa</taxon>
        <taxon>Podocopida</taxon>
        <taxon>Cytherocopina</taxon>
        <taxon>Cytheroidea</taxon>
        <taxon>Cytherideidae</taxon>
        <taxon>Cyprideis</taxon>
    </lineage>
</organism>
<dbReference type="OrthoDB" id="2146116at2759"/>
<dbReference type="Pfam" id="PF01694">
    <property type="entry name" value="Rhomboid"/>
    <property type="match status" value="1"/>
</dbReference>
<dbReference type="EMBL" id="OB662888">
    <property type="protein sequence ID" value="CAD7230704.1"/>
    <property type="molecule type" value="Genomic_DNA"/>
</dbReference>
<feature type="domain" description="Peptidase S54 rhomboid" evidence="7">
    <location>
        <begin position="116"/>
        <end position="177"/>
    </location>
</feature>
<sequence length="224" mass="24780">MGPGGRISGPVCGQDPSYCKDPASVAPHEWPDDITQWPVCRKRTLASSGQSAEHMACEVIGHPCCIGIHGACQITTQEYCEFLNGFFHKEAFLCAQVSCMNDVCGMVPFYSADTPDQFYRLWTSLFLHAGIIHLLVTIGVQYFLMRDLEKMAGPIRIGTIYLISGMTGNLTSACFVPFGANVSVLEEAGMRRYYGDSKRGRKKKQTRFSRYGCNEGPPPCLLEE</sequence>
<evidence type="ECO:0000256" key="2">
    <source>
        <dbReference type="ARBA" id="ARBA00009045"/>
    </source>
</evidence>
<gene>
    <name evidence="8" type="ORF">CTOB1V02_LOCUS8560</name>
</gene>
<dbReference type="GO" id="GO:0050708">
    <property type="term" value="P:regulation of protein secretion"/>
    <property type="evidence" value="ECO:0007669"/>
    <property type="project" value="TreeGrafter"/>
</dbReference>
<comment type="subcellular location">
    <subcellularLocation>
        <location evidence="1">Endoplasmic reticulum membrane</location>
        <topology evidence="1">Multi-pass membrane protein</topology>
    </subcellularLocation>
</comment>
<dbReference type="SUPFAM" id="SSF144091">
    <property type="entry name" value="Rhomboid-like"/>
    <property type="match status" value="1"/>
</dbReference>
<dbReference type="PANTHER" id="PTHR45965">
    <property type="entry name" value="INACTIVE RHOMBOID PROTEIN"/>
    <property type="match status" value="1"/>
</dbReference>
<reference evidence="8" key="1">
    <citation type="submission" date="2020-11" db="EMBL/GenBank/DDBJ databases">
        <authorList>
            <person name="Tran Van P."/>
        </authorList>
    </citation>
    <scope>NUCLEOTIDE SEQUENCE</scope>
</reference>
<keyword evidence="4" id="KW-0256">Endoplasmic reticulum</keyword>
<keyword evidence="6" id="KW-0472">Membrane</keyword>
<dbReference type="AlphaFoldDB" id="A0A7R8WKD8"/>
<keyword evidence="3" id="KW-0812">Transmembrane</keyword>
<evidence type="ECO:0000313" key="8">
    <source>
        <dbReference type="EMBL" id="CAD7230704.1"/>
    </source>
</evidence>
<evidence type="ECO:0000256" key="6">
    <source>
        <dbReference type="ARBA" id="ARBA00023136"/>
    </source>
</evidence>
<dbReference type="GO" id="GO:0042058">
    <property type="term" value="P:regulation of epidermal growth factor receptor signaling pathway"/>
    <property type="evidence" value="ECO:0007669"/>
    <property type="project" value="TreeGrafter"/>
</dbReference>
<dbReference type="PANTHER" id="PTHR45965:SF3">
    <property type="entry name" value="INACTIVE RHOMBOID PROTEIN 1"/>
    <property type="match status" value="1"/>
</dbReference>
<comment type="similarity">
    <text evidence="2">Belongs to the peptidase S54 family.</text>
</comment>
<dbReference type="InterPro" id="IPR035952">
    <property type="entry name" value="Rhomboid-like_sf"/>
</dbReference>
<proteinExistence type="inferred from homology"/>
<dbReference type="Gene3D" id="1.20.1540.10">
    <property type="entry name" value="Rhomboid-like"/>
    <property type="match status" value="1"/>
</dbReference>
<dbReference type="GO" id="GO:0005789">
    <property type="term" value="C:endoplasmic reticulum membrane"/>
    <property type="evidence" value="ECO:0007669"/>
    <property type="project" value="UniProtKB-SubCell"/>
</dbReference>
<name>A0A7R8WKD8_9CRUS</name>
<dbReference type="GO" id="GO:0004252">
    <property type="term" value="F:serine-type endopeptidase activity"/>
    <property type="evidence" value="ECO:0007669"/>
    <property type="project" value="InterPro"/>
</dbReference>
<evidence type="ECO:0000256" key="3">
    <source>
        <dbReference type="ARBA" id="ARBA00022692"/>
    </source>
</evidence>
<evidence type="ECO:0000256" key="4">
    <source>
        <dbReference type="ARBA" id="ARBA00022824"/>
    </source>
</evidence>
<evidence type="ECO:0000259" key="7">
    <source>
        <dbReference type="Pfam" id="PF01694"/>
    </source>
</evidence>
<dbReference type="InterPro" id="IPR022764">
    <property type="entry name" value="Peptidase_S54_rhomboid_dom"/>
</dbReference>